<comment type="caution">
    <text evidence="1">The sequence shown here is derived from an EMBL/GenBank/DDBJ whole genome shotgun (WGS) entry which is preliminary data.</text>
</comment>
<protein>
    <submittedName>
        <fullName evidence="1">Uncharacterized protein</fullName>
    </submittedName>
</protein>
<proteinExistence type="predicted"/>
<reference evidence="1 2" key="1">
    <citation type="submission" date="2019-03" db="EMBL/GenBank/DDBJ databases">
        <title>Above-ground endophytic microbial communities from plants in different locations in the United States.</title>
        <authorList>
            <person name="Frank C."/>
        </authorList>
    </citation>
    <scope>NUCLEOTIDE SEQUENCE [LARGE SCALE GENOMIC DNA]</scope>
    <source>
        <strain evidence="1 2">LP_2_YM</strain>
    </source>
</reference>
<name>A0A4R4BG28_BACTU</name>
<sequence>MEDILERLENICDESLRDGKGVIVHIDDFNWMVKRITELNENKKLTK</sequence>
<evidence type="ECO:0000313" key="2">
    <source>
        <dbReference type="Proteomes" id="UP000295285"/>
    </source>
</evidence>
<gene>
    <name evidence="1" type="ORF">EC910_10691</name>
</gene>
<dbReference type="Proteomes" id="UP000295285">
    <property type="component" value="Unassembled WGS sequence"/>
</dbReference>
<dbReference type="RefSeq" id="WP_165915419.1">
    <property type="nucleotide sequence ID" value="NZ_SMDF01000006.1"/>
</dbReference>
<organism evidence="1 2">
    <name type="scientific">Bacillus thuringiensis</name>
    <dbReference type="NCBI Taxonomy" id="1428"/>
    <lineage>
        <taxon>Bacteria</taxon>
        <taxon>Bacillati</taxon>
        <taxon>Bacillota</taxon>
        <taxon>Bacilli</taxon>
        <taxon>Bacillales</taxon>
        <taxon>Bacillaceae</taxon>
        <taxon>Bacillus</taxon>
        <taxon>Bacillus cereus group</taxon>
    </lineage>
</organism>
<dbReference type="AlphaFoldDB" id="A0A4R4BG28"/>
<accession>A0A4R4BG28</accession>
<dbReference type="EMBL" id="SMDG01000006">
    <property type="protein sequence ID" value="TCW55480.1"/>
    <property type="molecule type" value="Genomic_DNA"/>
</dbReference>
<evidence type="ECO:0000313" key="1">
    <source>
        <dbReference type="EMBL" id="TCW55480.1"/>
    </source>
</evidence>